<dbReference type="Proteomes" id="UP000887574">
    <property type="component" value="Unplaced"/>
</dbReference>
<evidence type="ECO:0000313" key="2">
    <source>
        <dbReference type="WBParaSite" id="jg11495"/>
    </source>
</evidence>
<reference evidence="2" key="1">
    <citation type="submission" date="2022-11" db="UniProtKB">
        <authorList>
            <consortium name="WormBaseParasite"/>
        </authorList>
    </citation>
    <scope>IDENTIFICATION</scope>
</reference>
<name>A0A915CQA1_9BILA</name>
<sequence>MGVPNWIDCLTVRRWINRLVCRKGRIHQPNEGHVRESLEVLTIPQPIGKEQATPLPSMREMMVQGAGFRRLVDWPTHAAKDQEAVNPAYCLNRHTFMATTTNNIIRAREEEQLSRKWSGMSRLD</sequence>
<keyword evidence="1" id="KW-1185">Reference proteome</keyword>
<proteinExistence type="predicted"/>
<accession>A0A915CQA1</accession>
<protein>
    <submittedName>
        <fullName evidence="2">Uncharacterized protein</fullName>
    </submittedName>
</protein>
<evidence type="ECO:0000313" key="1">
    <source>
        <dbReference type="Proteomes" id="UP000887574"/>
    </source>
</evidence>
<dbReference type="AlphaFoldDB" id="A0A915CQA1"/>
<dbReference type="WBParaSite" id="jg11495">
    <property type="protein sequence ID" value="jg11495"/>
    <property type="gene ID" value="jg11495"/>
</dbReference>
<organism evidence="1 2">
    <name type="scientific">Ditylenchus dipsaci</name>
    <dbReference type="NCBI Taxonomy" id="166011"/>
    <lineage>
        <taxon>Eukaryota</taxon>
        <taxon>Metazoa</taxon>
        <taxon>Ecdysozoa</taxon>
        <taxon>Nematoda</taxon>
        <taxon>Chromadorea</taxon>
        <taxon>Rhabditida</taxon>
        <taxon>Tylenchina</taxon>
        <taxon>Tylenchomorpha</taxon>
        <taxon>Sphaerularioidea</taxon>
        <taxon>Anguinidae</taxon>
        <taxon>Anguininae</taxon>
        <taxon>Ditylenchus</taxon>
    </lineage>
</organism>